<evidence type="ECO:0000259" key="1">
    <source>
        <dbReference type="Pfam" id="PF06792"/>
    </source>
</evidence>
<dbReference type="Pfam" id="PF23189">
    <property type="entry name" value="UPF0261_C"/>
    <property type="match status" value="1"/>
</dbReference>
<dbReference type="InterPro" id="IPR056778">
    <property type="entry name" value="UPF0261_C"/>
</dbReference>
<evidence type="ECO:0000313" key="3">
    <source>
        <dbReference type="EMBL" id="GER90293.1"/>
    </source>
</evidence>
<dbReference type="AlphaFoldDB" id="A0A5J4KRM2"/>
<name>A0A5J4KRM2_9CHLR</name>
<organism evidence="3 4">
    <name type="scientific">Dictyobacter vulcani</name>
    <dbReference type="NCBI Taxonomy" id="2607529"/>
    <lineage>
        <taxon>Bacteria</taxon>
        <taxon>Bacillati</taxon>
        <taxon>Chloroflexota</taxon>
        <taxon>Ktedonobacteria</taxon>
        <taxon>Ktedonobacterales</taxon>
        <taxon>Dictyobacteraceae</taxon>
        <taxon>Dictyobacter</taxon>
    </lineage>
</organism>
<accession>A0A5J4KRM2</accession>
<feature type="domain" description="UPF0261" evidence="1">
    <location>
        <begin position="6"/>
        <end position="180"/>
    </location>
</feature>
<dbReference type="Gene3D" id="3.40.50.12030">
    <property type="entry name" value="Uncharacterised protein family UPF0261, NC domain"/>
    <property type="match status" value="1"/>
</dbReference>
<dbReference type="PIRSF" id="PIRSF033271">
    <property type="entry name" value="UCP033271"/>
    <property type="match status" value="1"/>
</dbReference>
<comment type="caution">
    <text evidence="3">The sequence shown here is derived from an EMBL/GenBank/DDBJ whole genome shotgun (WGS) entry which is preliminary data.</text>
</comment>
<protein>
    <submittedName>
        <fullName evidence="3">Uncharacterized protein</fullName>
    </submittedName>
</protein>
<dbReference type="NCBIfam" id="NF002674">
    <property type="entry name" value="PRK02399.1-2"/>
    <property type="match status" value="1"/>
</dbReference>
<dbReference type="Proteomes" id="UP000326912">
    <property type="component" value="Unassembled WGS sequence"/>
</dbReference>
<reference evidence="3 4" key="1">
    <citation type="submission" date="2019-10" db="EMBL/GenBank/DDBJ databases">
        <title>Dictyobacter vulcani sp. nov., within the class Ktedonobacteria, isolated from soil of volcanic Mt. Zao.</title>
        <authorList>
            <person name="Zheng Y."/>
            <person name="Wang C.M."/>
            <person name="Sakai Y."/>
            <person name="Abe K."/>
            <person name="Yokota A."/>
            <person name="Yabe S."/>
        </authorList>
    </citation>
    <scope>NUCLEOTIDE SEQUENCE [LARGE SCALE GENOMIC DNA]</scope>
    <source>
        <strain evidence="3 4">W12</strain>
    </source>
</reference>
<dbReference type="InterPro" id="IPR008322">
    <property type="entry name" value="UPF0261"/>
</dbReference>
<dbReference type="Pfam" id="PF06792">
    <property type="entry name" value="UPF0261"/>
    <property type="match status" value="1"/>
</dbReference>
<feature type="domain" description="UPF0261" evidence="2">
    <location>
        <begin position="189"/>
        <end position="404"/>
    </location>
</feature>
<dbReference type="PANTHER" id="PTHR31862:SF1">
    <property type="entry name" value="UPF0261 DOMAIN PROTEIN (AFU_ORTHOLOGUE AFUA_1G10120)"/>
    <property type="match status" value="1"/>
</dbReference>
<keyword evidence="4" id="KW-1185">Reference proteome</keyword>
<evidence type="ECO:0000313" key="4">
    <source>
        <dbReference type="Proteomes" id="UP000326912"/>
    </source>
</evidence>
<evidence type="ECO:0000259" key="2">
    <source>
        <dbReference type="Pfam" id="PF23189"/>
    </source>
</evidence>
<proteinExistence type="predicted"/>
<dbReference type="Gene3D" id="3.40.50.12020">
    <property type="entry name" value="Uncharacterised protein family UPF0261, NN domain"/>
    <property type="match status" value="1"/>
</dbReference>
<dbReference type="EMBL" id="BKZW01000002">
    <property type="protein sequence ID" value="GER90293.1"/>
    <property type="molecule type" value="Genomic_DNA"/>
</dbReference>
<dbReference type="InterPro" id="IPR051353">
    <property type="entry name" value="Tobamovirus_resist_UPF0261"/>
</dbReference>
<dbReference type="PANTHER" id="PTHR31862">
    <property type="entry name" value="UPF0261 DOMAIN PROTEIN (AFU_ORTHOLOGUE AFUA_1G10120)"/>
    <property type="match status" value="1"/>
</dbReference>
<dbReference type="InterPro" id="IPR044122">
    <property type="entry name" value="UPF0261_N"/>
</dbReference>
<dbReference type="CDD" id="cd15488">
    <property type="entry name" value="Tm-1-like"/>
    <property type="match status" value="1"/>
</dbReference>
<gene>
    <name evidence="3" type="ORF">KDW_44550</name>
</gene>
<sequence>MTIMATVILLGTLDTKGMEYDYLRQCIQQAGCDVILIDVGIKGQPQIKPDIPHEQVAQAANVDLAQLVATGDRNTAIEAMARGATRVVLDLFQHGRVQGIFGLGGFGSSTLVTQVMRALPIGLPKLVVATMVAGDTRPFVGAVDITMMHSVVDMAGINRISEHILTNAAAGIAGMATAYATFKARSSGKPLIGITMFSVTAPCVNEARTYLEEHGYEVLVFHANGTGGQSMETLVKDGFLAGILDITPTELADELLGGIMSAGPQRLEAAGAKGIPQIVSLGALDMVNFGPMNTVPDKFRRRKLYNHNEALTLMRTTEEENAELGRLMARKLNQAQGPIVVFIPLHGFSLLDVEGAPFYDPTADQALISNLKDHLNKDIEFHELEMDLNDPRFARAMASRLDEYVQTQIKQPASNQHTTA</sequence>